<name>A0ABP8C8L3_9ACTN</name>
<evidence type="ECO:0000313" key="1">
    <source>
        <dbReference type="EMBL" id="GAA4235617.1"/>
    </source>
</evidence>
<dbReference type="RefSeq" id="WP_344899396.1">
    <property type="nucleotide sequence ID" value="NZ_BAABAS010000015.1"/>
</dbReference>
<keyword evidence="2" id="KW-1185">Reference proteome</keyword>
<dbReference type="Proteomes" id="UP001501710">
    <property type="component" value="Unassembled WGS sequence"/>
</dbReference>
<organism evidence="1 2">
    <name type="scientific">Actinomadura meridiana</name>
    <dbReference type="NCBI Taxonomy" id="559626"/>
    <lineage>
        <taxon>Bacteria</taxon>
        <taxon>Bacillati</taxon>
        <taxon>Actinomycetota</taxon>
        <taxon>Actinomycetes</taxon>
        <taxon>Streptosporangiales</taxon>
        <taxon>Thermomonosporaceae</taxon>
        <taxon>Actinomadura</taxon>
    </lineage>
</organism>
<proteinExistence type="predicted"/>
<protein>
    <submittedName>
        <fullName evidence="1">Uncharacterized protein</fullName>
    </submittedName>
</protein>
<sequence>MSWQGTWTHPEAWQCVVSVFPTDGDRARLADAAQINFPATQIEEVAALLGGRRQSHEPV</sequence>
<comment type="caution">
    <text evidence="1">The sequence shown here is derived from an EMBL/GenBank/DDBJ whole genome shotgun (WGS) entry which is preliminary data.</text>
</comment>
<dbReference type="EMBL" id="BAABAS010000015">
    <property type="protein sequence ID" value="GAA4235617.1"/>
    <property type="molecule type" value="Genomic_DNA"/>
</dbReference>
<evidence type="ECO:0000313" key="2">
    <source>
        <dbReference type="Proteomes" id="UP001501710"/>
    </source>
</evidence>
<reference evidence="2" key="1">
    <citation type="journal article" date="2019" name="Int. J. Syst. Evol. Microbiol.">
        <title>The Global Catalogue of Microorganisms (GCM) 10K type strain sequencing project: providing services to taxonomists for standard genome sequencing and annotation.</title>
        <authorList>
            <consortium name="The Broad Institute Genomics Platform"/>
            <consortium name="The Broad Institute Genome Sequencing Center for Infectious Disease"/>
            <person name="Wu L."/>
            <person name="Ma J."/>
        </authorList>
    </citation>
    <scope>NUCLEOTIDE SEQUENCE [LARGE SCALE GENOMIC DNA]</scope>
    <source>
        <strain evidence="2">JCM 17440</strain>
    </source>
</reference>
<gene>
    <name evidence="1" type="ORF">GCM10022254_43230</name>
</gene>
<accession>A0ABP8C8L3</accession>